<dbReference type="Proteomes" id="UP001529510">
    <property type="component" value="Unassembled WGS sequence"/>
</dbReference>
<feature type="non-terminal residue" evidence="2">
    <location>
        <position position="1"/>
    </location>
</feature>
<accession>A0ABD0PYL4</accession>
<dbReference type="AlphaFoldDB" id="A0ABD0PYL4"/>
<gene>
    <name evidence="2" type="ORF">M9458_027674</name>
</gene>
<sequence>AGSHASHCIINECKHAVWFYTVCLVGDVHLSDASSLHFSEEPQSQDALHGRSAILRCELSGPEDMRYWWTQDGRRVEDSERRFQEGSNLKFTAVDRHADTGNFQCVASSSSTGETVRSANASINIK</sequence>
<dbReference type="Pfam" id="PF13927">
    <property type="entry name" value="Ig_3"/>
    <property type="match status" value="1"/>
</dbReference>
<evidence type="ECO:0000313" key="2">
    <source>
        <dbReference type="EMBL" id="KAL0178780.1"/>
    </source>
</evidence>
<dbReference type="SUPFAM" id="SSF48726">
    <property type="entry name" value="Immunoglobulin"/>
    <property type="match status" value="1"/>
</dbReference>
<feature type="domain" description="Ig-like" evidence="1">
    <location>
        <begin position="36"/>
        <end position="122"/>
    </location>
</feature>
<feature type="non-terminal residue" evidence="2">
    <location>
        <position position="126"/>
    </location>
</feature>
<name>A0ABD0PYL4_CIRMR</name>
<organism evidence="2 3">
    <name type="scientific">Cirrhinus mrigala</name>
    <name type="common">Mrigala</name>
    <dbReference type="NCBI Taxonomy" id="683832"/>
    <lineage>
        <taxon>Eukaryota</taxon>
        <taxon>Metazoa</taxon>
        <taxon>Chordata</taxon>
        <taxon>Craniata</taxon>
        <taxon>Vertebrata</taxon>
        <taxon>Euteleostomi</taxon>
        <taxon>Actinopterygii</taxon>
        <taxon>Neopterygii</taxon>
        <taxon>Teleostei</taxon>
        <taxon>Ostariophysi</taxon>
        <taxon>Cypriniformes</taxon>
        <taxon>Cyprinidae</taxon>
        <taxon>Labeoninae</taxon>
        <taxon>Labeonini</taxon>
        <taxon>Cirrhinus</taxon>
    </lineage>
</organism>
<keyword evidence="3" id="KW-1185">Reference proteome</keyword>
<proteinExistence type="predicted"/>
<dbReference type="Gene3D" id="2.60.40.10">
    <property type="entry name" value="Immunoglobulins"/>
    <property type="match status" value="1"/>
</dbReference>
<evidence type="ECO:0000313" key="3">
    <source>
        <dbReference type="Proteomes" id="UP001529510"/>
    </source>
</evidence>
<protein>
    <recommendedName>
        <fullName evidence="1">Ig-like domain-containing protein</fullName>
    </recommendedName>
</protein>
<dbReference type="InterPro" id="IPR013783">
    <property type="entry name" value="Ig-like_fold"/>
</dbReference>
<dbReference type="PROSITE" id="PS50835">
    <property type="entry name" value="IG_LIKE"/>
    <property type="match status" value="1"/>
</dbReference>
<dbReference type="FunFam" id="2.60.40.10:FF:000432">
    <property type="entry name" value="Protein tyrosine kinase 7 (inactive)"/>
    <property type="match status" value="1"/>
</dbReference>
<dbReference type="InterPro" id="IPR007110">
    <property type="entry name" value="Ig-like_dom"/>
</dbReference>
<comment type="caution">
    <text evidence="2">The sequence shown here is derived from an EMBL/GenBank/DDBJ whole genome shotgun (WGS) entry which is preliminary data.</text>
</comment>
<dbReference type="InterPro" id="IPR036179">
    <property type="entry name" value="Ig-like_dom_sf"/>
</dbReference>
<reference evidence="2 3" key="1">
    <citation type="submission" date="2024-05" db="EMBL/GenBank/DDBJ databases">
        <title>Genome sequencing and assembly of Indian major carp, Cirrhinus mrigala (Hamilton, 1822).</title>
        <authorList>
            <person name="Mohindra V."/>
            <person name="Chowdhury L.M."/>
            <person name="Lal K."/>
            <person name="Jena J.K."/>
        </authorList>
    </citation>
    <scope>NUCLEOTIDE SEQUENCE [LARGE SCALE GENOMIC DNA]</scope>
    <source>
        <strain evidence="2">CM1030</strain>
        <tissue evidence="2">Blood</tissue>
    </source>
</reference>
<dbReference type="EMBL" id="JAMKFB020000013">
    <property type="protein sequence ID" value="KAL0178780.1"/>
    <property type="molecule type" value="Genomic_DNA"/>
</dbReference>
<evidence type="ECO:0000259" key="1">
    <source>
        <dbReference type="PROSITE" id="PS50835"/>
    </source>
</evidence>